<evidence type="ECO:0000313" key="4">
    <source>
        <dbReference type="Proteomes" id="UP001055286"/>
    </source>
</evidence>
<accession>A0AA37HEA6</accession>
<reference evidence="3" key="2">
    <citation type="submission" date="2021-08" db="EMBL/GenBank/DDBJ databases">
        <authorList>
            <person name="Tani A."/>
            <person name="Ola A."/>
            <person name="Ogura Y."/>
            <person name="Katsura K."/>
            <person name="Hayashi T."/>
        </authorList>
    </citation>
    <scope>NUCLEOTIDE SEQUENCE</scope>
    <source>
        <strain evidence="3">JCM 32048</strain>
    </source>
</reference>
<dbReference type="Gene3D" id="2.60.60.40">
    <property type="match status" value="1"/>
</dbReference>
<sequence>MAFQTVAQPFAPSSIWNTPIGSNAQFQAASGAQTASIQHQAGVNTWIGQDAIPIYQAKSTDPMATWSYDSRGTNADWTFGNTSSMNGTFQMRTPTDVQFKTGDGWAIIVSEDGQHYIETWLGSKTGGNSYHANYVVENTVTGDGIANVPGAHEGIRAAGMSLMGGVVQKEDLDTLNIDHAVAMAISTTQAGSSSTPYVWPATTADSFSGSYSGSIPLGSLFAIPKDVDLTKIGITTQEGMALAKAYQNYGGYVTDTAGPNTLQLAYLEKGVSQGQVDNLFKDMGAIRSHLEMVTNNTAATPAGGGDHSAPSTPVTTTPVTTTPAAPPATTPSTGGTAQPSVSLGSGSDQLLLKISQDAYNGNAQYTISVDGKQIGGVQTAKSLHSAGQSDLISVRGDWGQGDHDVAIKFLNDAWGGSDAKDRNLYVDSATYDGQNVQSAHLTLADSGTKHFTFHDYLV</sequence>
<dbReference type="RefSeq" id="WP_238192270.1">
    <property type="nucleotide sequence ID" value="NZ_BPQJ01000020.1"/>
</dbReference>
<dbReference type="Pfam" id="PF16841">
    <property type="entry name" value="CBM60"/>
    <property type="match status" value="1"/>
</dbReference>
<dbReference type="InterPro" id="IPR031768">
    <property type="entry name" value="CBM60_xylan-bd"/>
</dbReference>
<dbReference type="AlphaFoldDB" id="A0AA37HEA6"/>
<evidence type="ECO:0000259" key="2">
    <source>
        <dbReference type="Pfam" id="PF16841"/>
    </source>
</evidence>
<evidence type="ECO:0000256" key="1">
    <source>
        <dbReference type="SAM" id="MobiDB-lite"/>
    </source>
</evidence>
<feature type="compositionally biased region" description="Low complexity" evidence="1">
    <location>
        <begin position="309"/>
        <end position="323"/>
    </location>
</feature>
<proteinExistence type="predicted"/>
<keyword evidence="4" id="KW-1185">Reference proteome</keyword>
<feature type="domain" description="Carbohydrate binding module xylan-binding" evidence="2">
    <location>
        <begin position="354"/>
        <end position="439"/>
    </location>
</feature>
<protein>
    <recommendedName>
        <fullName evidence="2">Carbohydrate binding module xylan-binding domain-containing protein</fullName>
    </recommendedName>
</protein>
<comment type="caution">
    <text evidence="3">The sequence shown here is derived from an EMBL/GenBank/DDBJ whole genome shotgun (WGS) entry which is preliminary data.</text>
</comment>
<organism evidence="3 4">
    <name type="scientific">Methylobacterium frigidaeris</name>
    <dbReference type="NCBI Taxonomy" id="2038277"/>
    <lineage>
        <taxon>Bacteria</taxon>
        <taxon>Pseudomonadati</taxon>
        <taxon>Pseudomonadota</taxon>
        <taxon>Alphaproteobacteria</taxon>
        <taxon>Hyphomicrobiales</taxon>
        <taxon>Methylobacteriaceae</taxon>
        <taxon>Methylobacterium</taxon>
    </lineage>
</organism>
<evidence type="ECO:0000313" key="3">
    <source>
        <dbReference type="EMBL" id="GJD63951.1"/>
    </source>
</evidence>
<gene>
    <name evidence="3" type="ORF">MPEAHAMD_4125</name>
</gene>
<dbReference type="EMBL" id="BPQJ01000020">
    <property type="protein sequence ID" value="GJD63951.1"/>
    <property type="molecule type" value="Genomic_DNA"/>
</dbReference>
<reference evidence="3" key="1">
    <citation type="journal article" date="2016" name="Front. Microbiol.">
        <title>Genome Sequence of the Piezophilic, Mesophilic Sulfate-Reducing Bacterium Desulfovibrio indicus J2T.</title>
        <authorList>
            <person name="Cao J."/>
            <person name="Maignien L."/>
            <person name="Shao Z."/>
            <person name="Alain K."/>
            <person name="Jebbar M."/>
        </authorList>
    </citation>
    <scope>NUCLEOTIDE SEQUENCE</scope>
    <source>
        <strain evidence="3">JCM 32048</strain>
    </source>
</reference>
<dbReference type="Proteomes" id="UP001055286">
    <property type="component" value="Unassembled WGS sequence"/>
</dbReference>
<name>A0AA37HEA6_9HYPH</name>
<feature type="region of interest" description="Disordered" evidence="1">
    <location>
        <begin position="296"/>
        <end position="342"/>
    </location>
</feature>